<dbReference type="EMBL" id="RJKE01000001">
    <property type="protein sequence ID" value="ROO89786.1"/>
    <property type="molecule type" value="Genomic_DNA"/>
</dbReference>
<keyword evidence="5" id="KW-1185">Reference proteome</keyword>
<evidence type="ECO:0000313" key="4">
    <source>
        <dbReference type="EMBL" id="ROO89786.1"/>
    </source>
</evidence>
<dbReference type="RefSeq" id="WP_123668823.1">
    <property type="nucleotide sequence ID" value="NZ_RJKE01000001.1"/>
</dbReference>
<evidence type="ECO:0000256" key="2">
    <source>
        <dbReference type="RuleBase" id="RU366034"/>
    </source>
</evidence>
<dbReference type="SUPFAM" id="SSF48576">
    <property type="entry name" value="Terpenoid synthases"/>
    <property type="match status" value="2"/>
</dbReference>
<protein>
    <recommendedName>
        <fullName evidence="2">Terpene synthase</fullName>
        <ecNumber evidence="2">4.2.3.-</ecNumber>
    </recommendedName>
</protein>
<dbReference type="OrthoDB" id="2989600at2"/>
<dbReference type="Proteomes" id="UP000272400">
    <property type="component" value="Unassembled WGS sequence"/>
</dbReference>
<comment type="caution">
    <text evidence="4">The sequence shown here is derived from an EMBL/GenBank/DDBJ whole genome shotgun (WGS) entry which is preliminary data.</text>
</comment>
<organism evidence="4 5">
    <name type="scientific">Actinocorallia herbida</name>
    <dbReference type="NCBI Taxonomy" id="58109"/>
    <lineage>
        <taxon>Bacteria</taxon>
        <taxon>Bacillati</taxon>
        <taxon>Actinomycetota</taxon>
        <taxon>Actinomycetes</taxon>
        <taxon>Streptosporangiales</taxon>
        <taxon>Thermomonosporaceae</taxon>
        <taxon>Actinocorallia</taxon>
    </lineage>
</organism>
<dbReference type="GO" id="GO:0046872">
    <property type="term" value="F:metal ion binding"/>
    <property type="evidence" value="ECO:0007669"/>
    <property type="project" value="UniProtKB-KW"/>
</dbReference>
<accession>A0A3N1D8H4</accession>
<dbReference type="EC" id="4.2.3.-" evidence="2"/>
<keyword evidence="2" id="KW-0460">Magnesium</keyword>
<keyword evidence="2" id="KW-0479">Metal-binding</keyword>
<dbReference type="GO" id="GO:0010333">
    <property type="term" value="F:terpene synthase activity"/>
    <property type="evidence" value="ECO:0007669"/>
    <property type="project" value="InterPro"/>
</dbReference>
<dbReference type="SFLD" id="SFLDG01020">
    <property type="entry name" value="Terpene_Cyclase_Like_2"/>
    <property type="match status" value="2"/>
</dbReference>
<dbReference type="InterPro" id="IPR034686">
    <property type="entry name" value="Terpene_cyclase-like_2"/>
</dbReference>
<dbReference type="InterPro" id="IPR008949">
    <property type="entry name" value="Isoprenoid_synthase_dom_sf"/>
</dbReference>
<proteinExistence type="inferred from homology"/>
<feature type="region of interest" description="Disordered" evidence="3">
    <location>
        <begin position="706"/>
        <end position="777"/>
    </location>
</feature>
<feature type="compositionally biased region" description="Low complexity" evidence="3">
    <location>
        <begin position="724"/>
        <end position="752"/>
    </location>
</feature>
<keyword evidence="1 2" id="KW-0456">Lyase</keyword>
<dbReference type="PANTHER" id="PTHR35201:SF4">
    <property type="entry name" value="BETA-PINACENE SYNTHASE-RELATED"/>
    <property type="match status" value="1"/>
</dbReference>
<dbReference type="Gene3D" id="1.10.600.10">
    <property type="entry name" value="Farnesyl Diphosphate Synthase"/>
    <property type="match status" value="2"/>
</dbReference>
<evidence type="ECO:0000256" key="3">
    <source>
        <dbReference type="SAM" id="MobiDB-lite"/>
    </source>
</evidence>
<comment type="similarity">
    <text evidence="2">Belongs to the terpene synthase family.</text>
</comment>
<dbReference type="PANTHER" id="PTHR35201">
    <property type="entry name" value="TERPENE SYNTHASE"/>
    <property type="match status" value="1"/>
</dbReference>
<dbReference type="Pfam" id="PF19086">
    <property type="entry name" value="Terpene_syn_C_2"/>
    <property type="match status" value="2"/>
</dbReference>
<reference evidence="4 5" key="1">
    <citation type="submission" date="2018-11" db="EMBL/GenBank/DDBJ databases">
        <title>Sequencing the genomes of 1000 actinobacteria strains.</title>
        <authorList>
            <person name="Klenk H.-P."/>
        </authorList>
    </citation>
    <scope>NUCLEOTIDE SEQUENCE [LARGE SCALE GENOMIC DNA]</scope>
    <source>
        <strain evidence="4 5">DSM 44254</strain>
    </source>
</reference>
<name>A0A3N1D8H4_9ACTN</name>
<sequence length="777" mass="86077">MPQQPFDLPEFYLPYPARLNGHVESARAHAKEWAWETGILGSPVWTEAEYDAHDYALLCAYTHPDSPGPVLDTVTDWYVWVFYFDDHFLELFKRTGDVAGAQAYLDRLALFMPVDLEDGFPEPANPVEKGLADLWARTVPAMSREWRARFAANTEALLEESLWELVNINAGRIANPIEYVEMRRRVGGAPWSSDLVEYAADAEVPAAIAAARPVNVLRDSFADAVHLRNDLFSYEREVGDEGELSNAVLVFEDFFGHDTQTAAELTNELLSSRLYQFDHTAVTEMPLLLAEHGVGADGAAKVAAWIKGLQDWQSGGHEWHLRSSRYMNSGAGLRYSPSGLGTSAARMFPSPQNLGAGRFRAYTHVPFRRVGPTAIPDLDPPYPLRLSPHLDHARSANDSWSLATGIGAPGSLWTERQLKGFDFPLCSAGLDPDATADELVLSSQWLTWGTYIDDWFPRLYGGAKDALGARAFAVRLADFMPLDLGETPQPLNPVEAGLADLWRRTAEPMSQRRRAGFHRAISMMIDAMAWEVGNLVQHRLPDPVDYVEMRRATFGSQLTMFLSRLAHEKDIPDEFFESRTLLSINNAVSDFGMFTNDLYSYQKEIEFDDELHNIVLILENFLNIGKDEAVSTVARLMADRLRQFEHLVAAELPVVSDRLGLDAAARTAVAAYLDELRDWMVGIVHWHRHTSRYLESELKPLAHLRTAGASAPRPSGRRPSAELPVPTGAGSAGTATPGRGGRPAAASAAPPAVEHRPLPLYPRGLGTAAAHLPRPQS</sequence>
<dbReference type="SFLD" id="SFLDS00005">
    <property type="entry name" value="Isoprenoid_Synthase_Type_I"/>
    <property type="match status" value="2"/>
</dbReference>
<gene>
    <name evidence="4" type="ORF">EDD29_7494</name>
</gene>
<evidence type="ECO:0000313" key="5">
    <source>
        <dbReference type="Proteomes" id="UP000272400"/>
    </source>
</evidence>
<dbReference type="AlphaFoldDB" id="A0A3N1D8H4"/>
<evidence type="ECO:0000256" key="1">
    <source>
        <dbReference type="ARBA" id="ARBA00023239"/>
    </source>
</evidence>
<comment type="cofactor">
    <cofactor evidence="2">
        <name>Mg(2+)</name>
        <dbReference type="ChEBI" id="CHEBI:18420"/>
    </cofactor>
</comment>